<dbReference type="AlphaFoldDB" id="A0A5B8N0L1"/>
<dbReference type="Proteomes" id="UP000316726">
    <property type="component" value="Chromosome 17"/>
</dbReference>
<sequence length="450" mass="48485">MRKELEGDDSPPPRGFQNQLKHDNEVLNREKWQPGDDEFVTKAKTNPQSLPLEQQQQPKQVEGGGSRDRAGLKAVGHGEGLASWDSVPWVGIVTFLVVCCASAYLYLRGAGGLLTGTGRVVVGDDATSERKKRKRARNRKNRAARKATGGAVTSVQGHGGGGLALNDASAPASSTAVDQGVVETVASLARGLGLNPAELDPKTKLQLVQTALNSEALKLRREQKDVAGEAHRLNLSREEKRCVEEEVFKFKASCADSLVAGILVTFLCIGVKAFDLEGQWTSILEACPAGTGPGEGGERHSWFPFAVPFLLSKVEILNQALCLLKVTLSRVGGYLVAAYFLAKFFHHVASLAVTYHRAPITVILLLLGLGMGSALNVLVSAWGGSGTLFFSVWMVLCALHCVLVTRAQTIVRLLGRERIIPWKHFALHVVLIVVLPATAGLLPFQVVSYF</sequence>
<feature type="transmembrane region" description="Helical" evidence="2">
    <location>
        <begin position="334"/>
        <end position="355"/>
    </location>
</feature>
<feature type="transmembrane region" description="Helical" evidence="2">
    <location>
        <begin position="388"/>
        <end position="405"/>
    </location>
</feature>
<feature type="transmembrane region" description="Helical" evidence="2">
    <location>
        <begin position="362"/>
        <end position="382"/>
    </location>
</feature>
<protein>
    <submittedName>
        <fullName evidence="4">Uncharacterized protein</fullName>
    </submittedName>
</protein>
<dbReference type="GO" id="GO:0010090">
    <property type="term" value="P:trichome morphogenesis"/>
    <property type="evidence" value="ECO:0007669"/>
    <property type="project" value="InterPro"/>
</dbReference>
<dbReference type="EMBL" id="HBHL01003710">
    <property type="protein sequence ID" value="CAD9713470.1"/>
    <property type="molecule type" value="Transcribed_RNA"/>
</dbReference>
<feature type="region of interest" description="Disordered" evidence="1">
    <location>
        <begin position="125"/>
        <end position="158"/>
    </location>
</feature>
<organism evidence="4 5">
    <name type="scientific">Chloropicon primus</name>
    <dbReference type="NCBI Taxonomy" id="1764295"/>
    <lineage>
        <taxon>Eukaryota</taxon>
        <taxon>Viridiplantae</taxon>
        <taxon>Chlorophyta</taxon>
        <taxon>Chloropicophyceae</taxon>
        <taxon>Chloropicales</taxon>
        <taxon>Chloropicaceae</taxon>
        <taxon>Chloropicon</taxon>
    </lineage>
</organism>
<feature type="compositionally biased region" description="Low complexity" evidence="1">
    <location>
        <begin position="47"/>
        <end position="60"/>
    </location>
</feature>
<reference evidence="4 5" key="1">
    <citation type="submission" date="2018-07" db="EMBL/GenBank/DDBJ databases">
        <title>The complete nuclear genome of the prasinophyte Chloropicon primus (CCMP1205).</title>
        <authorList>
            <person name="Pombert J.-F."/>
            <person name="Otis C."/>
            <person name="Turmel M."/>
            <person name="Lemieux C."/>
        </authorList>
    </citation>
    <scope>NUCLEOTIDE SEQUENCE [LARGE SCALE GENOMIC DNA]</scope>
    <source>
        <strain evidence="4 5">CCMP1205</strain>
    </source>
</reference>
<keyword evidence="2" id="KW-1133">Transmembrane helix</keyword>
<dbReference type="GO" id="GO:0006952">
    <property type="term" value="P:defense response"/>
    <property type="evidence" value="ECO:0007669"/>
    <property type="project" value="InterPro"/>
</dbReference>
<dbReference type="InterPro" id="IPR044708">
    <property type="entry name" value="CPR5"/>
</dbReference>
<dbReference type="GO" id="GO:0010150">
    <property type="term" value="P:leaf senescence"/>
    <property type="evidence" value="ECO:0007669"/>
    <property type="project" value="InterPro"/>
</dbReference>
<keyword evidence="2" id="KW-0472">Membrane</keyword>
<keyword evidence="5" id="KW-1185">Reference proteome</keyword>
<evidence type="ECO:0000256" key="2">
    <source>
        <dbReference type="SAM" id="Phobius"/>
    </source>
</evidence>
<dbReference type="OrthoDB" id="2017423at2759"/>
<evidence type="ECO:0000313" key="3">
    <source>
        <dbReference type="EMBL" id="CAD9713470.1"/>
    </source>
</evidence>
<feature type="compositionally biased region" description="Basic residues" evidence="1">
    <location>
        <begin position="130"/>
        <end position="145"/>
    </location>
</feature>
<accession>A0A5B8N0L1</accession>
<reference evidence="3" key="2">
    <citation type="submission" date="2021-01" db="EMBL/GenBank/DDBJ databases">
        <authorList>
            <person name="Corre E."/>
            <person name="Pelletier E."/>
            <person name="Niang G."/>
            <person name="Scheremetjew M."/>
            <person name="Finn R."/>
            <person name="Kale V."/>
            <person name="Holt S."/>
            <person name="Cochrane G."/>
            <person name="Meng A."/>
            <person name="Brown T."/>
            <person name="Cohen L."/>
        </authorList>
    </citation>
    <scope>NUCLEOTIDE SEQUENCE</scope>
    <source>
        <strain evidence="3">CCMP1205</strain>
    </source>
</reference>
<dbReference type="PANTHER" id="PTHR35322:SF2">
    <property type="entry name" value="PROTEIN CPR-5"/>
    <property type="match status" value="1"/>
</dbReference>
<keyword evidence="2" id="KW-0812">Transmembrane</keyword>
<name>A0A5B8N0L1_9CHLO</name>
<feature type="transmembrane region" description="Helical" evidence="2">
    <location>
        <begin position="425"/>
        <end position="447"/>
    </location>
</feature>
<gene>
    <name evidence="4" type="ORF">A3770_17p79630</name>
    <name evidence="3" type="ORF">CPRI1469_LOCUS2321</name>
</gene>
<evidence type="ECO:0000313" key="4">
    <source>
        <dbReference type="EMBL" id="QDZ25445.1"/>
    </source>
</evidence>
<feature type="region of interest" description="Disordered" evidence="1">
    <location>
        <begin position="1"/>
        <end position="72"/>
    </location>
</feature>
<evidence type="ECO:0000256" key="1">
    <source>
        <dbReference type="SAM" id="MobiDB-lite"/>
    </source>
</evidence>
<proteinExistence type="predicted"/>
<dbReference type="EMBL" id="CP031050">
    <property type="protein sequence ID" value="QDZ25445.1"/>
    <property type="molecule type" value="Genomic_DNA"/>
</dbReference>
<feature type="compositionally biased region" description="Basic and acidic residues" evidence="1">
    <location>
        <begin position="20"/>
        <end position="34"/>
    </location>
</feature>
<dbReference type="PANTHER" id="PTHR35322">
    <property type="entry name" value="PROTEIN CPR-5"/>
    <property type="match status" value="1"/>
</dbReference>
<evidence type="ECO:0000313" key="5">
    <source>
        <dbReference type="Proteomes" id="UP000316726"/>
    </source>
</evidence>